<name>A0A6J7WZ95_9CAUD</name>
<sequence>MLNIVCETPKALKLDVDGLVFWVKKAWVGKTGNLTKKGQEALEAARFEAAQLAEGKQPVRVYAIHQELFKTETEKAIGFYASDRGTQVVWVPKSQVVGTEKRVNGFGDDYLVTFVPTWCVDRNASFNSYGEPQTLWV</sequence>
<organism evidence="1">
    <name type="scientific">uncultured Caudovirales phage</name>
    <dbReference type="NCBI Taxonomy" id="2100421"/>
    <lineage>
        <taxon>Viruses</taxon>
        <taxon>Duplodnaviria</taxon>
        <taxon>Heunggongvirae</taxon>
        <taxon>Uroviricota</taxon>
        <taxon>Caudoviricetes</taxon>
        <taxon>Peduoviridae</taxon>
        <taxon>Maltschvirus</taxon>
        <taxon>Maltschvirus maltsch</taxon>
    </lineage>
</organism>
<dbReference type="EMBL" id="LR798317">
    <property type="protein sequence ID" value="CAB5223336.1"/>
    <property type="molecule type" value="Genomic_DNA"/>
</dbReference>
<gene>
    <name evidence="1" type="ORF">UFOVP380_38</name>
</gene>
<reference evidence="1" key="1">
    <citation type="submission" date="2020-05" db="EMBL/GenBank/DDBJ databases">
        <authorList>
            <person name="Chiriac C."/>
            <person name="Salcher M."/>
            <person name="Ghai R."/>
            <person name="Kavagutti S V."/>
        </authorList>
    </citation>
    <scope>NUCLEOTIDE SEQUENCE</scope>
</reference>
<proteinExistence type="predicted"/>
<protein>
    <submittedName>
        <fullName evidence="1">Uncharacterized protein</fullName>
    </submittedName>
</protein>
<evidence type="ECO:0000313" key="1">
    <source>
        <dbReference type="EMBL" id="CAB5223336.1"/>
    </source>
</evidence>
<accession>A0A6J7WZ95</accession>